<dbReference type="EMBL" id="CAVMJV010000018">
    <property type="protein sequence ID" value="CAK5063265.1"/>
    <property type="molecule type" value="Genomic_DNA"/>
</dbReference>
<name>A0ACB0YUI5_MELEN</name>
<evidence type="ECO:0000313" key="2">
    <source>
        <dbReference type="Proteomes" id="UP001497535"/>
    </source>
</evidence>
<reference evidence="1" key="1">
    <citation type="submission" date="2023-11" db="EMBL/GenBank/DDBJ databases">
        <authorList>
            <person name="Poullet M."/>
        </authorList>
    </citation>
    <scope>NUCLEOTIDE SEQUENCE</scope>
    <source>
        <strain evidence="1">E1834</strain>
    </source>
</reference>
<gene>
    <name evidence="1" type="ORF">MENTE1834_LOCUS16730</name>
</gene>
<keyword evidence="2" id="KW-1185">Reference proteome</keyword>
<dbReference type="Proteomes" id="UP001497535">
    <property type="component" value="Unassembled WGS sequence"/>
</dbReference>
<protein>
    <submittedName>
        <fullName evidence="1">Uncharacterized protein</fullName>
    </submittedName>
</protein>
<accession>A0ACB0YUI5</accession>
<evidence type="ECO:0000313" key="1">
    <source>
        <dbReference type="EMBL" id="CAK5063265.1"/>
    </source>
</evidence>
<sequence length="164" mass="18774">MRERAEVGRNSDFRLPISEKNFRVPSSEKNFLISKFRLLSHFQFPTVPISGTSDFSDPPLGEGEGVFKNGAFSWSKDKQLRRETTCVDIDPINKNLKGKQKVVLKDCVKSQLIQFEHFKGGLLRHLNSGLCLDIEGLNSGDDIYFNICDETVESQKWVFYGNYF</sequence>
<comment type="caution">
    <text evidence="1">The sequence shown here is derived from an EMBL/GenBank/DDBJ whole genome shotgun (WGS) entry which is preliminary data.</text>
</comment>
<proteinExistence type="predicted"/>
<organism evidence="1 2">
    <name type="scientific">Meloidogyne enterolobii</name>
    <name type="common">Root-knot nematode worm</name>
    <name type="synonym">Meloidogyne mayaguensis</name>
    <dbReference type="NCBI Taxonomy" id="390850"/>
    <lineage>
        <taxon>Eukaryota</taxon>
        <taxon>Metazoa</taxon>
        <taxon>Ecdysozoa</taxon>
        <taxon>Nematoda</taxon>
        <taxon>Chromadorea</taxon>
        <taxon>Rhabditida</taxon>
        <taxon>Tylenchina</taxon>
        <taxon>Tylenchomorpha</taxon>
        <taxon>Tylenchoidea</taxon>
        <taxon>Meloidogynidae</taxon>
        <taxon>Meloidogyninae</taxon>
        <taxon>Meloidogyne</taxon>
    </lineage>
</organism>